<name>A0AAD1TIK3_PELCU</name>
<feature type="coiled-coil region" evidence="1">
    <location>
        <begin position="63"/>
        <end position="90"/>
    </location>
</feature>
<evidence type="ECO:0000256" key="1">
    <source>
        <dbReference type="SAM" id="Coils"/>
    </source>
</evidence>
<protein>
    <submittedName>
        <fullName evidence="3">Uncharacterized protein</fullName>
    </submittedName>
</protein>
<gene>
    <name evidence="3" type="ORF">PECUL_23A035628</name>
</gene>
<keyword evidence="4" id="KW-1185">Reference proteome</keyword>
<dbReference type="EMBL" id="OW240923">
    <property type="protein sequence ID" value="CAH2324238.1"/>
    <property type="molecule type" value="Genomic_DNA"/>
</dbReference>
<reference evidence="3" key="1">
    <citation type="submission" date="2022-03" db="EMBL/GenBank/DDBJ databases">
        <authorList>
            <person name="Alioto T."/>
            <person name="Alioto T."/>
            <person name="Gomez Garrido J."/>
        </authorList>
    </citation>
    <scope>NUCLEOTIDE SEQUENCE</scope>
</reference>
<evidence type="ECO:0000313" key="3">
    <source>
        <dbReference type="EMBL" id="CAH2324238.1"/>
    </source>
</evidence>
<accession>A0AAD1TIK3</accession>
<sequence length="124" mass="14098">SISDPGDYDTRAPTRPAHVRAHRVEKSQLSEEKLRDMLDELCRNIAAGIGLFREEISGVSTGLQNTEITAATHETRLTKVEQQLTALQMAQTQTRESMASQEDKRRWKNLKCRRLYTTSVPQTI</sequence>
<evidence type="ECO:0000256" key="2">
    <source>
        <dbReference type="SAM" id="MobiDB-lite"/>
    </source>
</evidence>
<dbReference type="AlphaFoldDB" id="A0AAD1TIK3"/>
<evidence type="ECO:0000313" key="4">
    <source>
        <dbReference type="Proteomes" id="UP001295444"/>
    </source>
</evidence>
<proteinExistence type="predicted"/>
<feature type="non-terminal residue" evidence="3">
    <location>
        <position position="1"/>
    </location>
</feature>
<dbReference type="Proteomes" id="UP001295444">
    <property type="component" value="Chromosome 12"/>
</dbReference>
<keyword evidence="1" id="KW-0175">Coiled coil</keyword>
<organism evidence="3 4">
    <name type="scientific">Pelobates cultripes</name>
    <name type="common">Western spadefoot toad</name>
    <dbReference type="NCBI Taxonomy" id="61616"/>
    <lineage>
        <taxon>Eukaryota</taxon>
        <taxon>Metazoa</taxon>
        <taxon>Chordata</taxon>
        <taxon>Craniata</taxon>
        <taxon>Vertebrata</taxon>
        <taxon>Euteleostomi</taxon>
        <taxon>Amphibia</taxon>
        <taxon>Batrachia</taxon>
        <taxon>Anura</taxon>
        <taxon>Pelobatoidea</taxon>
        <taxon>Pelobatidae</taxon>
        <taxon>Pelobates</taxon>
    </lineage>
</organism>
<feature type="region of interest" description="Disordered" evidence="2">
    <location>
        <begin position="1"/>
        <end position="27"/>
    </location>
</feature>